<proteinExistence type="predicted"/>
<comment type="caution">
    <text evidence="2">The sequence shown here is derived from an EMBL/GenBank/DDBJ whole genome shotgun (WGS) entry which is preliminary data.</text>
</comment>
<feature type="transmembrane region" description="Helical" evidence="1">
    <location>
        <begin position="228"/>
        <end position="247"/>
    </location>
</feature>
<feature type="transmembrane region" description="Helical" evidence="1">
    <location>
        <begin position="140"/>
        <end position="159"/>
    </location>
</feature>
<dbReference type="AlphaFoldDB" id="A0A0F9MBG9"/>
<organism evidence="2">
    <name type="scientific">marine sediment metagenome</name>
    <dbReference type="NCBI Taxonomy" id="412755"/>
    <lineage>
        <taxon>unclassified sequences</taxon>
        <taxon>metagenomes</taxon>
        <taxon>ecological metagenomes</taxon>
    </lineage>
</organism>
<keyword evidence="1" id="KW-0472">Membrane</keyword>
<feature type="transmembrane region" description="Helical" evidence="1">
    <location>
        <begin position="431"/>
        <end position="455"/>
    </location>
</feature>
<sequence>FYITLIFLIFQTLNSIRIELQLIILILSLTIHGLMILDSVLLKFLGKISNYFKVISWIFIMIFTTINLIWLYIIYFNIFLLSVIPIVIFILILEFTYLFKLLEFWKFIISHKEKIRFYLYILFYFNCITLPLYFSSLNLFHIFNLIISSFVIMFIITFFDDNKGILKDNLRKAIRSFSFLTIGGLLSVDIFLLLILLPDFNFFLNLSIATLIFVIFLGIKIKPFKEHSIAAFIFWVIFFFLLTSILYHVSGVIFSGVVFIIMILVYPFVFLLEELRELFSKFVDAIIKYYRKFKLLIKTVFMKISSFVRANIKYIWIILSIFISIFFGVLLSSLILDLLNPIHSTLVIFPIFGLLFSVIPSEKSEDVDVMFKRRMFRLVISWGSVIGLLFAFITPVWYIFTIWISIWIVGTIILPYIRFKEKREKISIKWRFYTLIALILTLLILGIIVGIQIYVNFF</sequence>
<reference evidence="2" key="1">
    <citation type="journal article" date="2015" name="Nature">
        <title>Complex archaea that bridge the gap between prokaryotes and eukaryotes.</title>
        <authorList>
            <person name="Spang A."/>
            <person name="Saw J.H."/>
            <person name="Jorgensen S.L."/>
            <person name="Zaremba-Niedzwiedzka K."/>
            <person name="Martijn J."/>
            <person name="Lind A.E."/>
            <person name="van Eijk R."/>
            <person name="Schleper C."/>
            <person name="Guy L."/>
            <person name="Ettema T.J."/>
        </authorList>
    </citation>
    <scope>NUCLEOTIDE SEQUENCE</scope>
</reference>
<name>A0A0F9MBG9_9ZZZZ</name>
<feature type="transmembrane region" description="Helical" evidence="1">
    <location>
        <begin position="342"/>
        <end position="359"/>
    </location>
</feature>
<feature type="non-terminal residue" evidence="2">
    <location>
        <position position="1"/>
    </location>
</feature>
<feature type="transmembrane region" description="Helical" evidence="1">
    <location>
        <begin position="54"/>
        <end position="73"/>
    </location>
</feature>
<dbReference type="EMBL" id="LAZR01010520">
    <property type="protein sequence ID" value="KKM66502.1"/>
    <property type="molecule type" value="Genomic_DNA"/>
</dbReference>
<feature type="transmembrane region" description="Helical" evidence="1">
    <location>
        <begin position="179"/>
        <end position="197"/>
    </location>
</feature>
<feature type="transmembrane region" description="Helical" evidence="1">
    <location>
        <begin position="117"/>
        <end position="134"/>
    </location>
</feature>
<protein>
    <submittedName>
        <fullName evidence="2">Uncharacterized protein</fullName>
    </submittedName>
</protein>
<feature type="transmembrane region" description="Helical" evidence="1">
    <location>
        <begin position="79"/>
        <end position="97"/>
    </location>
</feature>
<keyword evidence="1" id="KW-0812">Transmembrane</keyword>
<feature type="transmembrane region" description="Helical" evidence="1">
    <location>
        <begin position="399"/>
        <end position="419"/>
    </location>
</feature>
<gene>
    <name evidence="2" type="ORF">LCGC14_1480590</name>
</gene>
<evidence type="ECO:0000313" key="2">
    <source>
        <dbReference type="EMBL" id="KKM66502.1"/>
    </source>
</evidence>
<accession>A0A0F9MBG9</accession>
<feature type="transmembrane region" description="Helical" evidence="1">
    <location>
        <begin position="375"/>
        <end position="393"/>
    </location>
</feature>
<feature type="transmembrane region" description="Helical" evidence="1">
    <location>
        <begin position="203"/>
        <end position="221"/>
    </location>
</feature>
<feature type="transmembrane region" description="Helical" evidence="1">
    <location>
        <begin position="253"/>
        <end position="272"/>
    </location>
</feature>
<evidence type="ECO:0000256" key="1">
    <source>
        <dbReference type="SAM" id="Phobius"/>
    </source>
</evidence>
<feature type="transmembrane region" description="Helical" evidence="1">
    <location>
        <begin position="314"/>
        <end position="336"/>
    </location>
</feature>
<feature type="transmembrane region" description="Helical" evidence="1">
    <location>
        <begin position="20"/>
        <end position="42"/>
    </location>
</feature>
<keyword evidence="1" id="KW-1133">Transmembrane helix</keyword>